<dbReference type="PANTHER" id="PTHR12863:SF1">
    <property type="entry name" value="FATTY ACID 2-HYDROXYLASE"/>
    <property type="match status" value="1"/>
</dbReference>
<evidence type="ECO:0000256" key="4">
    <source>
        <dbReference type="ARBA" id="ARBA00022989"/>
    </source>
</evidence>
<evidence type="ECO:0000256" key="2">
    <source>
        <dbReference type="ARBA" id="ARBA00022692"/>
    </source>
</evidence>
<evidence type="ECO:0000256" key="7">
    <source>
        <dbReference type="ARBA" id="ARBA00023136"/>
    </source>
</evidence>
<feature type="region of interest" description="Disordered" evidence="8">
    <location>
        <begin position="83"/>
        <end position="111"/>
    </location>
</feature>
<dbReference type="Proteomes" id="UP001363151">
    <property type="component" value="Unassembled WGS sequence"/>
</dbReference>
<dbReference type="EMBL" id="JBBJCI010000152">
    <property type="protein sequence ID" value="KAK7241890.1"/>
    <property type="molecule type" value="Genomic_DNA"/>
</dbReference>
<accession>A0ABR1G053</accession>
<keyword evidence="6" id="KW-0443">Lipid metabolism</keyword>
<name>A0ABR1G053_AURAN</name>
<dbReference type="PROSITE" id="PS50255">
    <property type="entry name" value="CYTOCHROME_B5_2"/>
    <property type="match status" value="1"/>
</dbReference>
<comment type="subcellular location">
    <subcellularLocation>
        <location evidence="1">Endoplasmic reticulum membrane</location>
        <topology evidence="1">Multi-pass membrane protein</topology>
    </subcellularLocation>
</comment>
<evidence type="ECO:0000313" key="11">
    <source>
        <dbReference type="Proteomes" id="UP001363151"/>
    </source>
</evidence>
<dbReference type="InterPro" id="IPR014430">
    <property type="entry name" value="Scs7"/>
</dbReference>
<evidence type="ECO:0000256" key="1">
    <source>
        <dbReference type="ARBA" id="ARBA00004477"/>
    </source>
</evidence>
<feature type="compositionally biased region" description="Basic residues" evidence="8">
    <location>
        <begin position="49"/>
        <end position="61"/>
    </location>
</feature>
<proteinExistence type="predicted"/>
<feature type="compositionally biased region" description="Pro residues" evidence="8">
    <location>
        <begin position="37"/>
        <end position="48"/>
    </location>
</feature>
<dbReference type="SUPFAM" id="SSF55856">
    <property type="entry name" value="Cytochrome b5-like heme/steroid binding domain"/>
    <property type="match status" value="1"/>
</dbReference>
<feature type="compositionally biased region" description="Low complexity" evidence="8">
    <location>
        <begin position="11"/>
        <end position="36"/>
    </location>
</feature>
<gene>
    <name evidence="10" type="ORF">SO694_00019479</name>
</gene>
<evidence type="ECO:0000256" key="8">
    <source>
        <dbReference type="SAM" id="MobiDB-lite"/>
    </source>
</evidence>
<evidence type="ECO:0000256" key="6">
    <source>
        <dbReference type="ARBA" id="ARBA00023098"/>
    </source>
</evidence>
<dbReference type="SUPFAM" id="SSF51905">
    <property type="entry name" value="FAD/NAD(P)-binding domain"/>
    <property type="match status" value="1"/>
</dbReference>
<protein>
    <recommendedName>
        <fullName evidence="9">Cytochrome b5 heme-binding domain-containing protein</fullName>
    </recommendedName>
</protein>
<sequence length="825" mass="89345">MMVAKRAGMLAATSQRSLRAARASSSAARAARGAAPRPRPPASAPAPRSPRRPTGRTRGRSARAVASPTRALCDGAVRSFDDMDRGEKAKKSAALKTKQEHPTHSALDGGKVTVDLDDDDVAELEVMALADVEACRADVSRDGGGGQLLCTYEGIVYDVTQFAESHPGGKELLLTATGLDLKHFFDNYTVHGHSDKAARWLAPLAVGKLSPEDAALASARSTPEAHVDRRMARLGAARRRLLAVAAALPLAIGVRECVRAIGRYLSATVAKWVAARLPIAVAGFSPCFSPGSEPLPATEDGSARGVVAVVGGGIAGCSAAWMLARDGFEVHLYEARPATSGNARTFDWVDDTWTQSCVSNTGKDDTVKSCVSVTAWPPLLYKNYTALLAHLNVETVAMPLSWFLNSKVPGYEGTLWGADPRCDVANGVNTLRSVFANDFRKYAAVELFARRCTEFFTLAWAPWKRHDTMSMYTNHTGLGMLNPLNVVPLYSLFKGVGGSDEWWDIIFTPYYTASFLVDELRPFPAVFGPIIEAQIPLNPTPENSWHGASAKTDADCKLTTCVTWKDAGTGIRAVFAKLVEDVDVKVDTRVLEVRVMPDGTKRVVDEHDGVLVADRVIFACPCNAAMTMLKKPDKRLEETVMAAPVYADDHHPATGHMHAVMHSDPSVIDAQYRSDFLDRGSNYVEVTKLKDGSINIENQYNFGIQTPGPGVYDLPLDKKPVMLISHALGEGKKIDETLVRGGGNHSRAHPLYSGWNVMAQLSLRLCQGLDGLYYCSNWTTPGNCHDMSLLSGFLCATAIGAEYPFPDDAEARKDLHRLNDLMGVF</sequence>
<dbReference type="Pfam" id="PF00173">
    <property type="entry name" value="Cyt-b5"/>
    <property type="match status" value="1"/>
</dbReference>
<reference evidence="10 11" key="1">
    <citation type="submission" date="2024-03" db="EMBL/GenBank/DDBJ databases">
        <title>Aureococcus anophagefferens CCMP1851 and Kratosvirus quantuckense: Draft genome of a second virus-susceptible host strain in the model system.</title>
        <authorList>
            <person name="Chase E."/>
            <person name="Truchon A.R."/>
            <person name="Schepens W."/>
            <person name="Wilhelm S.W."/>
        </authorList>
    </citation>
    <scope>NUCLEOTIDE SEQUENCE [LARGE SCALE GENOMIC DNA]</scope>
    <source>
        <strain evidence="10 11">CCMP1851</strain>
    </source>
</reference>
<dbReference type="PANTHER" id="PTHR12863">
    <property type="entry name" value="FATTY ACID HYDROXYLASE"/>
    <property type="match status" value="1"/>
</dbReference>
<dbReference type="Gene3D" id="3.50.50.60">
    <property type="entry name" value="FAD/NAD(P)-binding domain"/>
    <property type="match status" value="1"/>
</dbReference>
<keyword evidence="3" id="KW-0256">Endoplasmic reticulum</keyword>
<dbReference type="Gene3D" id="3.10.120.10">
    <property type="entry name" value="Cytochrome b5-like heme/steroid binding domain"/>
    <property type="match status" value="1"/>
</dbReference>
<evidence type="ECO:0000256" key="5">
    <source>
        <dbReference type="ARBA" id="ARBA00023002"/>
    </source>
</evidence>
<evidence type="ECO:0000259" key="9">
    <source>
        <dbReference type="PROSITE" id="PS50255"/>
    </source>
</evidence>
<evidence type="ECO:0000256" key="3">
    <source>
        <dbReference type="ARBA" id="ARBA00022824"/>
    </source>
</evidence>
<feature type="domain" description="Cytochrome b5 heme-binding" evidence="9">
    <location>
        <begin position="136"/>
        <end position="210"/>
    </location>
</feature>
<dbReference type="InterPro" id="IPR036188">
    <property type="entry name" value="FAD/NAD-bd_sf"/>
</dbReference>
<dbReference type="InterPro" id="IPR001199">
    <property type="entry name" value="Cyt_B5-like_heme/steroid-bd"/>
</dbReference>
<dbReference type="SMART" id="SM01117">
    <property type="entry name" value="Cyt-b5"/>
    <property type="match status" value="1"/>
</dbReference>
<keyword evidence="5" id="KW-0560">Oxidoreductase</keyword>
<evidence type="ECO:0000313" key="10">
    <source>
        <dbReference type="EMBL" id="KAK7241890.1"/>
    </source>
</evidence>
<keyword evidence="11" id="KW-1185">Reference proteome</keyword>
<comment type="caution">
    <text evidence="10">The sequence shown here is derived from an EMBL/GenBank/DDBJ whole genome shotgun (WGS) entry which is preliminary data.</text>
</comment>
<dbReference type="InterPro" id="IPR036400">
    <property type="entry name" value="Cyt_B5-like_heme/steroid_sf"/>
</dbReference>
<keyword evidence="2" id="KW-0812">Transmembrane</keyword>
<feature type="region of interest" description="Disordered" evidence="8">
    <location>
        <begin position="1"/>
        <end position="68"/>
    </location>
</feature>
<organism evidence="10 11">
    <name type="scientific">Aureococcus anophagefferens</name>
    <name type="common">Harmful bloom alga</name>
    <dbReference type="NCBI Taxonomy" id="44056"/>
    <lineage>
        <taxon>Eukaryota</taxon>
        <taxon>Sar</taxon>
        <taxon>Stramenopiles</taxon>
        <taxon>Ochrophyta</taxon>
        <taxon>Pelagophyceae</taxon>
        <taxon>Pelagomonadales</taxon>
        <taxon>Pelagomonadaceae</taxon>
        <taxon>Aureococcus</taxon>
    </lineage>
</organism>
<keyword evidence="4" id="KW-1133">Transmembrane helix</keyword>
<dbReference type="Pfam" id="PF13450">
    <property type="entry name" value="NAD_binding_8"/>
    <property type="match status" value="1"/>
</dbReference>
<keyword evidence="7" id="KW-0472">Membrane</keyword>